<dbReference type="Proteomes" id="UP000297280">
    <property type="component" value="Unassembled WGS sequence"/>
</dbReference>
<reference evidence="1 2" key="1">
    <citation type="submission" date="2017-12" db="EMBL/GenBank/DDBJ databases">
        <title>Comparative genomics of Botrytis spp.</title>
        <authorList>
            <person name="Valero-Jimenez C.A."/>
            <person name="Tapia P."/>
            <person name="Veloso J."/>
            <person name="Silva-Moreno E."/>
            <person name="Staats M."/>
            <person name="Valdes J.H."/>
            <person name="Van Kan J.A.L."/>
        </authorList>
    </citation>
    <scope>NUCLEOTIDE SEQUENCE [LARGE SCALE GENOMIC DNA]</scope>
    <source>
        <strain evidence="1 2">MUCL3349</strain>
    </source>
</reference>
<dbReference type="AlphaFoldDB" id="A0A4Z1L632"/>
<evidence type="ECO:0008006" key="3">
    <source>
        <dbReference type="Google" id="ProtNLM"/>
    </source>
</evidence>
<evidence type="ECO:0000313" key="1">
    <source>
        <dbReference type="EMBL" id="TGO92320.1"/>
    </source>
</evidence>
<dbReference type="EMBL" id="PQXO01000005">
    <property type="protein sequence ID" value="TGO92320.1"/>
    <property type="molecule type" value="Genomic_DNA"/>
</dbReference>
<accession>A0A4Z1L632</accession>
<evidence type="ECO:0000313" key="2">
    <source>
        <dbReference type="Proteomes" id="UP000297280"/>
    </source>
</evidence>
<keyword evidence="2" id="KW-1185">Reference proteome</keyword>
<comment type="caution">
    <text evidence="1">The sequence shown here is derived from an EMBL/GenBank/DDBJ whole genome shotgun (WGS) entry which is preliminary data.</text>
</comment>
<gene>
    <name evidence="1" type="ORF">BPOR_0005g00090</name>
</gene>
<name>A0A4Z1L632_9HELO</name>
<proteinExistence type="predicted"/>
<organism evidence="1 2">
    <name type="scientific">Botrytis porri</name>
    <dbReference type="NCBI Taxonomy" id="87229"/>
    <lineage>
        <taxon>Eukaryota</taxon>
        <taxon>Fungi</taxon>
        <taxon>Dikarya</taxon>
        <taxon>Ascomycota</taxon>
        <taxon>Pezizomycotina</taxon>
        <taxon>Leotiomycetes</taxon>
        <taxon>Helotiales</taxon>
        <taxon>Sclerotiniaceae</taxon>
        <taxon>Botrytis</taxon>
    </lineage>
</organism>
<dbReference type="STRING" id="87229.A0A4Z1L632"/>
<sequence>MEAIGTISNIAGILSAGIQVCEGLINYYNAWKGSKKENADMIKSIEGLLTNFALLKAVLQSSALDKTMTMTVESKILDCEDSIAELGDVLKKVMVCKPFVVNGDDLIARKSHDNQGFRDKMTEQGRRILYPFRKSTLMRLQESIEHVRSNLVFAMDILNLSTVSTTAEKVVDISKQVTTISDGVDAIITQQMDE</sequence>
<protein>
    <recommendedName>
        <fullName evidence="3">Fungal N-terminal domain-containing protein</fullName>
    </recommendedName>
</protein>